<evidence type="ECO:0000256" key="1">
    <source>
        <dbReference type="SAM" id="MobiDB-lite"/>
    </source>
</evidence>
<name>A0A8T3DTL8_9TELE</name>
<gene>
    <name evidence="2" type="ORF">AGOR_G00058630</name>
</gene>
<dbReference type="AlphaFoldDB" id="A0A8T3DTL8"/>
<keyword evidence="3" id="KW-1185">Reference proteome</keyword>
<protein>
    <submittedName>
        <fullName evidence="2">Uncharacterized protein</fullName>
    </submittedName>
</protein>
<evidence type="ECO:0000313" key="3">
    <source>
        <dbReference type="Proteomes" id="UP000829720"/>
    </source>
</evidence>
<feature type="region of interest" description="Disordered" evidence="1">
    <location>
        <begin position="1"/>
        <end position="34"/>
    </location>
</feature>
<organism evidence="2 3">
    <name type="scientific">Albula goreensis</name>
    <dbReference type="NCBI Taxonomy" id="1534307"/>
    <lineage>
        <taxon>Eukaryota</taxon>
        <taxon>Metazoa</taxon>
        <taxon>Chordata</taxon>
        <taxon>Craniata</taxon>
        <taxon>Vertebrata</taxon>
        <taxon>Euteleostomi</taxon>
        <taxon>Actinopterygii</taxon>
        <taxon>Neopterygii</taxon>
        <taxon>Teleostei</taxon>
        <taxon>Albuliformes</taxon>
        <taxon>Albulidae</taxon>
        <taxon>Albula</taxon>
    </lineage>
</organism>
<accession>A0A8T3DTL8</accession>
<proteinExistence type="predicted"/>
<sequence length="92" mass="10134">MSRFDESKRTSGNPTHRGTTGRVGQETQHSGRGLWRTETSHWIVCTSVIGGKRPIALLGTEAGMSQVGYAAVGLHPRVWRPGVYRCENDALR</sequence>
<reference evidence="2" key="1">
    <citation type="submission" date="2021-01" db="EMBL/GenBank/DDBJ databases">
        <authorList>
            <person name="Zahm M."/>
            <person name="Roques C."/>
            <person name="Cabau C."/>
            <person name="Klopp C."/>
            <person name="Donnadieu C."/>
            <person name="Jouanno E."/>
            <person name="Lampietro C."/>
            <person name="Louis A."/>
            <person name="Herpin A."/>
            <person name="Echchiki A."/>
            <person name="Berthelot C."/>
            <person name="Parey E."/>
            <person name="Roest-Crollius H."/>
            <person name="Braasch I."/>
            <person name="Postlethwait J."/>
            <person name="Bobe J."/>
            <person name="Montfort J."/>
            <person name="Bouchez O."/>
            <person name="Begum T."/>
            <person name="Mejri S."/>
            <person name="Adams A."/>
            <person name="Chen W.-J."/>
            <person name="Guiguen Y."/>
        </authorList>
    </citation>
    <scope>NUCLEOTIDE SEQUENCE</scope>
    <source>
        <tissue evidence="2">Blood</tissue>
    </source>
</reference>
<dbReference type="EMBL" id="JAERUA010000005">
    <property type="protein sequence ID" value="KAI1899154.1"/>
    <property type="molecule type" value="Genomic_DNA"/>
</dbReference>
<comment type="caution">
    <text evidence="2">The sequence shown here is derived from an EMBL/GenBank/DDBJ whole genome shotgun (WGS) entry which is preliminary data.</text>
</comment>
<dbReference type="Proteomes" id="UP000829720">
    <property type="component" value="Unassembled WGS sequence"/>
</dbReference>
<evidence type="ECO:0000313" key="2">
    <source>
        <dbReference type="EMBL" id="KAI1899154.1"/>
    </source>
</evidence>